<comment type="similarity">
    <text evidence="1 5 6">Belongs to the peptidase S8 family.</text>
</comment>
<accession>A0ABV8KKK2</accession>
<comment type="caution">
    <text evidence="9">The sequence shown here is derived from an EMBL/GenBank/DDBJ whole genome shotgun (WGS) entry which is preliminary data.</text>
</comment>
<dbReference type="InterPro" id="IPR023828">
    <property type="entry name" value="Peptidase_S8_Ser-AS"/>
</dbReference>
<dbReference type="PANTHER" id="PTHR43806">
    <property type="entry name" value="PEPTIDASE S8"/>
    <property type="match status" value="1"/>
</dbReference>
<evidence type="ECO:0000256" key="4">
    <source>
        <dbReference type="ARBA" id="ARBA00022825"/>
    </source>
</evidence>
<keyword evidence="2 5" id="KW-0645">Protease</keyword>
<evidence type="ECO:0000259" key="8">
    <source>
        <dbReference type="Pfam" id="PF00082"/>
    </source>
</evidence>
<sequence length="522" mass="51904">MRLCHPPALVGLVVSVLVATAAPAVAGAPTGPVAGSEAANAIHGSYLVVLRPDRAHRAVGDSARQLVDRHGGTVGRTWSSALRGFELRAGAAVAGRLAADPSVALVEQNRTVRLAGTQARPPSWGLDRIDQAKLPLDAAYSYPDAAGTVHAYVIDTGVRTSHRDFGGRAGSGYDAVDGGTADDCNGHGTHVAATLGGTTYGVAKRVRLVAVRVLDCAGTGSIAQVVTGIDWVTGHAVRPAVANLSLGAEASAALDTAVANSVATGISYAVAAGNGDLFGSRQDACGYSPARQPAALTVGATDVDDRAASFSNYGSCLDLLAPGVGITSAWNDGDTASRTVSGTSMAAPHVAGAVALLLAANPAWTPAQVRAALVDAATPGVVRDAGAGTPNRLLRVVGAAPPPAPTGNFALTLAPTHTSVAAGRAVTVTVRTLLVRGSPPPVVLSARGVPAGVTAAFGPATVPAGRSSTLVLRAAPGAQCGGYRITVAGTAGTLVRTAALTLSVTGRCVTRTVAGWSGVAET</sequence>
<dbReference type="Pfam" id="PF00082">
    <property type="entry name" value="Peptidase_S8"/>
    <property type="match status" value="1"/>
</dbReference>
<evidence type="ECO:0000256" key="5">
    <source>
        <dbReference type="PROSITE-ProRule" id="PRU01240"/>
    </source>
</evidence>
<dbReference type="PROSITE" id="PS51892">
    <property type="entry name" value="SUBTILASE"/>
    <property type="match status" value="1"/>
</dbReference>
<keyword evidence="7" id="KW-0732">Signal</keyword>
<feature type="active site" description="Charge relay system" evidence="5">
    <location>
        <position position="344"/>
    </location>
</feature>
<gene>
    <name evidence="9" type="ORF">ACFOX0_10905</name>
</gene>
<dbReference type="InterPro" id="IPR034193">
    <property type="entry name" value="PCSK9_ProteinaseK-like"/>
</dbReference>
<evidence type="ECO:0000256" key="2">
    <source>
        <dbReference type="ARBA" id="ARBA00022670"/>
    </source>
</evidence>
<keyword evidence="4 5" id="KW-0720">Serine protease</keyword>
<dbReference type="RefSeq" id="WP_377544340.1">
    <property type="nucleotide sequence ID" value="NZ_JBHSBN010000006.1"/>
</dbReference>
<dbReference type="InterPro" id="IPR037045">
    <property type="entry name" value="S8pro/Inhibitor_I9_sf"/>
</dbReference>
<dbReference type="InterPro" id="IPR036852">
    <property type="entry name" value="Peptidase_S8/S53_dom_sf"/>
</dbReference>
<feature type="chain" id="PRO_5047185163" evidence="7">
    <location>
        <begin position="27"/>
        <end position="522"/>
    </location>
</feature>
<keyword evidence="3 5" id="KW-0378">Hydrolase</keyword>
<dbReference type="EMBL" id="JBHSBN010000006">
    <property type="protein sequence ID" value="MFC4106442.1"/>
    <property type="molecule type" value="Genomic_DNA"/>
</dbReference>
<dbReference type="InterPro" id="IPR023827">
    <property type="entry name" value="Peptidase_S8_Asp-AS"/>
</dbReference>
<feature type="domain" description="Peptidase S8/S53" evidence="8">
    <location>
        <begin position="153"/>
        <end position="388"/>
    </location>
</feature>
<dbReference type="InterPro" id="IPR000209">
    <property type="entry name" value="Peptidase_S8/S53_dom"/>
</dbReference>
<dbReference type="PANTHER" id="PTHR43806:SF11">
    <property type="entry name" value="CEREVISIN-RELATED"/>
    <property type="match status" value="1"/>
</dbReference>
<dbReference type="SUPFAM" id="SSF52743">
    <property type="entry name" value="Subtilisin-like"/>
    <property type="match status" value="1"/>
</dbReference>
<evidence type="ECO:0000256" key="3">
    <source>
        <dbReference type="ARBA" id="ARBA00022801"/>
    </source>
</evidence>
<dbReference type="PROSITE" id="PS00136">
    <property type="entry name" value="SUBTILASE_ASP"/>
    <property type="match status" value="1"/>
</dbReference>
<evidence type="ECO:0000313" key="10">
    <source>
        <dbReference type="Proteomes" id="UP001595868"/>
    </source>
</evidence>
<dbReference type="Gene3D" id="3.30.70.80">
    <property type="entry name" value="Peptidase S8 propeptide/proteinase inhibitor I9"/>
    <property type="match status" value="1"/>
</dbReference>
<dbReference type="SUPFAM" id="SSF54897">
    <property type="entry name" value="Protease propeptides/inhibitors"/>
    <property type="match status" value="1"/>
</dbReference>
<dbReference type="InterPro" id="IPR015500">
    <property type="entry name" value="Peptidase_S8_subtilisin-rel"/>
</dbReference>
<evidence type="ECO:0000256" key="7">
    <source>
        <dbReference type="SAM" id="SignalP"/>
    </source>
</evidence>
<name>A0ABV8KKK2_9ACTN</name>
<feature type="signal peptide" evidence="7">
    <location>
        <begin position="1"/>
        <end position="26"/>
    </location>
</feature>
<dbReference type="Gene3D" id="3.40.50.200">
    <property type="entry name" value="Peptidase S8/S53 domain"/>
    <property type="match status" value="1"/>
</dbReference>
<feature type="active site" description="Charge relay system" evidence="5">
    <location>
        <position position="187"/>
    </location>
</feature>
<dbReference type="PRINTS" id="PR00723">
    <property type="entry name" value="SUBTILISIN"/>
</dbReference>
<evidence type="ECO:0000313" key="9">
    <source>
        <dbReference type="EMBL" id="MFC4106442.1"/>
    </source>
</evidence>
<dbReference type="InterPro" id="IPR050131">
    <property type="entry name" value="Peptidase_S8_subtilisin-like"/>
</dbReference>
<evidence type="ECO:0000256" key="6">
    <source>
        <dbReference type="RuleBase" id="RU003355"/>
    </source>
</evidence>
<proteinExistence type="inferred from homology"/>
<organism evidence="9 10">
    <name type="scientific">Micromonospora zhanjiangensis</name>
    <dbReference type="NCBI Taxonomy" id="1522057"/>
    <lineage>
        <taxon>Bacteria</taxon>
        <taxon>Bacillati</taxon>
        <taxon>Actinomycetota</taxon>
        <taxon>Actinomycetes</taxon>
        <taxon>Micromonosporales</taxon>
        <taxon>Micromonosporaceae</taxon>
        <taxon>Micromonospora</taxon>
    </lineage>
</organism>
<feature type="active site" description="Charge relay system" evidence="5">
    <location>
        <position position="155"/>
    </location>
</feature>
<protein>
    <submittedName>
        <fullName evidence="9">S8 family serine peptidase</fullName>
    </submittedName>
</protein>
<keyword evidence="10" id="KW-1185">Reference proteome</keyword>
<dbReference type="Proteomes" id="UP001595868">
    <property type="component" value="Unassembled WGS sequence"/>
</dbReference>
<dbReference type="PROSITE" id="PS00138">
    <property type="entry name" value="SUBTILASE_SER"/>
    <property type="match status" value="1"/>
</dbReference>
<evidence type="ECO:0000256" key="1">
    <source>
        <dbReference type="ARBA" id="ARBA00011073"/>
    </source>
</evidence>
<dbReference type="CDD" id="cd04077">
    <property type="entry name" value="Peptidases_S8_PCSK9_ProteinaseK_like"/>
    <property type="match status" value="1"/>
</dbReference>
<reference evidence="10" key="1">
    <citation type="journal article" date="2019" name="Int. J. Syst. Evol. Microbiol.">
        <title>The Global Catalogue of Microorganisms (GCM) 10K type strain sequencing project: providing services to taxonomists for standard genome sequencing and annotation.</title>
        <authorList>
            <consortium name="The Broad Institute Genomics Platform"/>
            <consortium name="The Broad Institute Genome Sequencing Center for Infectious Disease"/>
            <person name="Wu L."/>
            <person name="Ma J."/>
        </authorList>
    </citation>
    <scope>NUCLEOTIDE SEQUENCE [LARGE SCALE GENOMIC DNA]</scope>
    <source>
        <strain evidence="10">2902at01</strain>
    </source>
</reference>